<name>A0A8S1N0P3_9CILI</name>
<feature type="region of interest" description="Disordered" evidence="1">
    <location>
        <begin position="1"/>
        <end position="21"/>
    </location>
</feature>
<sequence>MENEINNQDQQQQQFPDDESIKPQNLFTNHLISSNRRSYTNFSQSQLIQSNLSQLLEKVLIHILSEQLIEMGSFINVDKCELELFCSKLSIQPLKDFIQNQDDSKLHHQQLQHYQNYEKDLETIKAQIDPKKLRMLIFQCNKLVVTYKSIQLLINKFKVQIYANSIDGELSRLQCYNLFEKIQLELFHIQKYHEIIKQRLAEKNEIGQFLNYPIKDVYKQEIKRQFCQLFIQKDQQLQAQKQRTEIQPTLTINKKLPSHRQSTLTLLKPTKHAQSISNENRLSEEISIKSKITQHFSSIDKRANDTMSQKQLQLLQKYKTKFSTTFYDSFTMKLIENIYLSIQTNFLINNIEEVFENYKNLINLQPLQQIMRLLKTQTCINIFEQIINNKSLQLNDELCSKDLKAKCKQDLKILSDIFTQEQLIKLHQNIYHLNQMMSTYLNQLDNIIHQILDDNKNAINFDVIQIQAGVYQLMEDVSSKIYGQTLLMLKYIQNNSIVLLQSLSNFLSKTNFLEQHVLLYPFQQLASAINKTINQVMHQAQNEIVSNLLFETYICILSKHMIDRRQQYAEQLNSQSKQIMLQISQIIQGKQLKQQIQSYSQSKVMLFDLNEIQQSIEWLFDQHILKKQINRTIDSIEEFSFFISQIISQIKALFEEEFFNENIKYNRIASQLQLFENYVKQEILKKPSEQQLKIQWSNKIFRLFHKINNEYLPSSRATTRRKQTTEPKSMENQTSLQSPMPSQQQSKLTFFKQSIYVKGNRTHIQQTERLTQSTVKFKDYKDLEKKLS</sequence>
<dbReference type="EMBL" id="CAJJDN010000050">
    <property type="protein sequence ID" value="CAD8086797.1"/>
    <property type="molecule type" value="Genomic_DNA"/>
</dbReference>
<dbReference type="AlphaFoldDB" id="A0A8S1N0P3"/>
<feature type="compositionally biased region" description="Low complexity" evidence="1">
    <location>
        <begin position="1"/>
        <end position="15"/>
    </location>
</feature>
<gene>
    <name evidence="2" type="ORF">PSON_ATCC_30995.1.T0500194</name>
</gene>
<protein>
    <submittedName>
        <fullName evidence="2">Uncharacterized protein</fullName>
    </submittedName>
</protein>
<dbReference type="OrthoDB" id="304132at2759"/>
<reference evidence="2" key="1">
    <citation type="submission" date="2021-01" db="EMBL/GenBank/DDBJ databases">
        <authorList>
            <consortium name="Genoscope - CEA"/>
            <person name="William W."/>
        </authorList>
    </citation>
    <scope>NUCLEOTIDE SEQUENCE</scope>
</reference>
<accession>A0A8S1N0P3</accession>
<evidence type="ECO:0000256" key="1">
    <source>
        <dbReference type="SAM" id="MobiDB-lite"/>
    </source>
</evidence>
<feature type="compositionally biased region" description="Low complexity" evidence="1">
    <location>
        <begin position="733"/>
        <end position="742"/>
    </location>
</feature>
<proteinExistence type="predicted"/>
<keyword evidence="3" id="KW-1185">Reference proteome</keyword>
<comment type="caution">
    <text evidence="2">The sequence shown here is derived from an EMBL/GenBank/DDBJ whole genome shotgun (WGS) entry which is preliminary data.</text>
</comment>
<evidence type="ECO:0000313" key="2">
    <source>
        <dbReference type="EMBL" id="CAD8086797.1"/>
    </source>
</evidence>
<dbReference type="Proteomes" id="UP000692954">
    <property type="component" value="Unassembled WGS sequence"/>
</dbReference>
<organism evidence="2 3">
    <name type="scientific">Paramecium sonneborni</name>
    <dbReference type="NCBI Taxonomy" id="65129"/>
    <lineage>
        <taxon>Eukaryota</taxon>
        <taxon>Sar</taxon>
        <taxon>Alveolata</taxon>
        <taxon>Ciliophora</taxon>
        <taxon>Intramacronucleata</taxon>
        <taxon>Oligohymenophorea</taxon>
        <taxon>Peniculida</taxon>
        <taxon>Parameciidae</taxon>
        <taxon>Paramecium</taxon>
    </lineage>
</organism>
<evidence type="ECO:0000313" key="3">
    <source>
        <dbReference type="Proteomes" id="UP000692954"/>
    </source>
</evidence>
<feature type="region of interest" description="Disordered" evidence="1">
    <location>
        <begin position="715"/>
        <end position="742"/>
    </location>
</feature>